<dbReference type="Pfam" id="PF00646">
    <property type="entry name" value="F-box"/>
    <property type="match status" value="1"/>
</dbReference>
<dbReference type="InterPro" id="IPR001810">
    <property type="entry name" value="F-box_dom"/>
</dbReference>
<dbReference type="AlphaFoldDB" id="A0A4U1EUA2"/>
<organism evidence="3 4">
    <name type="scientific">Monodon monoceros</name>
    <name type="common">Narwhal</name>
    <name type="synonym">Ceratodon monodon</name>
    <dbReference type="NCBI Taxonomy" id="40151"/>
    <lineage>
        <taxon>Eukaryota</taxon>
        <taxon>Metazoa</taxon>
        <taxon>Chordata</taxon>
        <taxon>Craniata</taxon>
        <taxon>Vertebrata</taxon>
        <taxon>Euteleostomi</taxon>
        <taxon>Mammalia</taxon>
        <taxon>Eutheria</taxon>
        <taxon>Laurasiatheria</taxon>
        <taxon>Artiodactyla</taxon>
        <taxon>Whippomorpha</taxon>
        <taxon>Cetacea</taxon>
        <taxon>Odontoceti</taxon>
        <taxon>Monodontidae</taxon>
        <taxon>Monodon</taxon>
    </lineage>
</organism>
<protein>
    <recommendedName>
        <fullName evidence="2">F-box domain-containing protein</fullName>
    </recommendedName>
</protein>
<name>A0A4U1EUA2_MONMO</name>
<accession>A0A4U1EUA2</accession>
<dbReference type="PANTHER" id="PTHR15493:SF8">
    <property type="entry name" value="F-BOX ONLY PROTEIN 5"/>
    <property type="match status" value="1"/>
</dbReference>
<dbReference type="Proteomes" id="UP000308365">
    <property type="component" value="Unassembled WGS sequence"/>
</dbReference>
<dbReference type="EMBL" id="RWIC01000772">
    <property type="protein sequence ID" value="TKC40285.1"/>
    <property type="molecule type" value="Genomic_DNA"/>
</dbReference>
<dbReference type="GO" id="GO:0007088">
    <property type="term" value="P:regulation of mitotic nuclear division"/>
    <property type="evidence" value="ECO:0007669"/>
    <property type="project" value="InterPro"/>
</dbReference>
<dbReference type="PANTHER" id="PTHR15493">
    <property type="entry name" value="F-BOX ONLY PROTEIN 5 AND 43"/>
    <property type="match status" value="1"/>
</dbReference>
<evidence type="ECO:0000259" key="2">
    <source>
        <dbReference type="Pfam" id="PF00646"/>
    </source>
</evidence>
<evidence type="ECO:0000313" key="3">
    <source>
        <dbReference type="EMBL" id="TKC40285.1"/>
    </source>
</evidence>
<dbReference type="GO" id="GO:0005634">
    <property type="term" value="C:nucleus"/>
    <property type="evidence" value="ECO:0007669"/>
    <property type="project" value="TreeGrafter"/>
</dbReference>
<evidence type="ECO:0000256" key="1">
    <source>
        <dbReference type="SAM" id="MobiDB-lite"/>
    </source>
</evidence>
<gene>
    <name evidence="3" type="ORF">EI555_008796</name>
</gene>
<feature type="region of interest" description="Disordered" evidence="1">
    <location>
        <begin position="43"/>
        <end position="77"/>
    </location>
</feature>
<reference evidence="4" key="1">
    <citation type="journal article" date="2019" name="IScience">
        <title>Narwhal Genome Reveals Long-Term Low Genetic Diversity despite Current Large Abundance Size.</title>
        <authorList>
            <person name="Westbury M.V."/>
            <person name="Petersen B."/>
            <person name="Garde E."/>
            <person name="Heide-Jorgensen M.P."/>
            <person name="Lorenzen E.D."/>
        </authorList>
    </citation>
    <scope>NUCLEOTIDE SEQUENCE [LARGE SCALE GENOMIC DNA]</scope>
</reference>
<evidence type="ECO:0000313" key="4">
    <source>
        <dbReference type="Proteomes" id="UP000308365"/>
    </source>
</evidence>
<dbReference type="InterPro" id="IPR047147">
    <property type="entry name" value="FBX5_43"/>
</dbReference>
<proteinExistence type="predicted"/>
<dbReference type="GO" id="GO:0045835">
    <property type="term" value="P:negative regulation of meiotic nuclear division"/>
    <property type="evidence" value="ECO:0007669"/>
    <property type="project" value="InterPro"/>
</dbReference>
<feature type="domain" description="F-box" evidence="2">
    <location>
        <begin position="269"/>
        <end position="295"/>
    </location>
</feature>
<sequence length="583" mass="67803">MSVDESGTRNTIMDPYRFTKQLPSMWSNQTDKAKGCAIMDFRTQRTPNTGKRPKTVFRNDYSDKANANANDSDDNQDLSYANKTLRMSDVNKDQILMVEDVKRPSEYFRDNIMTSAATIDDHTDVHNTRYRHVWKENDVMVSIPTFEYHFKFTTKRSEDKIDKLHNRYKSQKMQGRVENIPESRKSMYKDTEASNLKLKANPGIIRKINIGLFNVKKKNGKRNPKIDWEKLREFISSGNFRLRNIIGRKTGLKCVDVFRELFRRGLRHPLANILTQLSDMDLINVSKVSTTWKKIPEDGLQFSLQISRLAEVILLHAFNTSSWDPGWKSSGYLGHLNAEANLAIQAPFLSATIPFVKESHMGKFKVKKQRSTLLYTHDKAMTRMKAVTLSPYLMRHETDSEHNLVVYFPLANKEKEKSIRVYMYYIVEEMGMGGNKRSSILKCLGVFSITRQNPYVIEYHDRIIMKLQENYYKLRTLDMELDAKTNEILCCLAFRERMFIFPSESIKKPCCSNSTIHDDLRQPKSPKTVQDQFGLSRSVNSLHILRLDSDHINHLTNTLNSKETMENKRYGNKLRMIAFHLAP</sequence>
<comment type="caution">
    <text evidence="3">The sequence shown here is derived from an EMBL/GenBank/DDBJ whole genome shotgun (WGS) entry which is preliminary data.</text>
</comment>